<dbReference type="Pfam" id="PF01037">
    <property type="entry name" value="AsnC_trans_reg"/>
    <property type="match status" value="1"/>
</dbReference>
<dbReference type="InterPro" id="IPR011008">
    <property type="entry name" value="Dimeric_a/b-barrel"/>
</dbReference>
<dbReference type="RefSeq" id="WP_099473826.1">
    <property type="nucleotide sequence ID" value="NZ_CAXBMK010000002.1"/>
</dbReference>
<name>A0A2G4YP00_9PROT</name>
<comment type="caution">
    <text evidence="2">The sequence shown here is derived from an EMBL/GenBank/DDBJ whole genome shotgun (WGS) entry which is preliminary data.</text>
</comment>
<accession>A0A2G4YP00</accession>
<dbReference type="Proteomes" id="UP000229730">
    <property type="component" value="Unassembled WGS sequence"/>
</dbReference>
<dbReference type="SUPFAM" id="SSF54909">
    <property type="entry name" value="Dimeric alpha+beta barrel"/>
    <property type="match status" value="1"/>
</dbReference>
<feature type="domain" description="Transcription regulator AsnC/Lrp ligand binding" evidence="1">
    <location>
        <begin position="6"/>
        <end position="77"/>
    </location>
</feature>
<sequence length="80" mass="9315">MKNIFVQIKCELGKVYEVAEHIVDQLEETEEVYSISGAFDLMIKLHLEEDEDIGRYINDRVQTIPGIKDTFTLMAYKAFK</sequence>
<dbReference type="EMBL" id="PDEM01000025">
    <property type="protein sequence ID" value="PHZ84044.1"/>
    <property type="molecule type" value="Genomic_DNA"/>
</dbReference>
<reference evidence="2 3" key="1">
    <citation type="submission" date="2017-10" db="EMBL/GenBank/DDBJ databases">
        <title>Frigbacter circumglobatus gen. nov. sp. nov., isolated from sediment cultured in situ.</title>
        <authorList>
            <person name="Zhao Z."/>
        </authorList>
    </citation>
    <scope>NUCLEOTIDE SEQUENCE [LARGE SCALE GENOMIC DNA]</scope>
    <source>
        <strain evidence="2 3">ZYL</strain>
    </source>
</reference>
<dbReference type="AlphaFoldDB" id="A0A2G4YP00"/>
<gene>
    <name evidence="2" type="ORF">CRD36_12635</name>
</gene>
<dbReference type="InterPro" id="IPR019887">
    <property type="entry name" value="Tscrpt_reg_AsnC/Lrp_C"/>
</dbReference>
<evidence type="ECO:0000259" key="1">
    <source>
        <dbReference type="Pfam" id="PF01037"/>
    </source>
</evidence>
<dbReference type="Gene3D" id="3.30.70.920">
    <property type="match status" value="1"/>
</dbReference>
<keyword evidence="3" id="KW-1185">Reference proteome</keyword>
<evidence type="ECO:0000313" key="3">
    <source>
        <dbReference type="Proteomes" id="UP000229730"/>
    </source>
</evidence>
<dbReference type="InParanoid" id="A0A2G4YP00"/>
<protein>
    <submittedName>
        <fullName evidence="2">AsnC family transcriptional regulator</fullName>
    </submittedName>
</protein>
<proteinExistence type="predicted"/>
<evidence type="ECO:0000313" key="2">
    <source>
        <dbReference type="EMBL" id="PHZ84044.1"/>
    </source>
</evidence>
<dbReference type="OrthoDB" id="9799041at2"/>
<organism evidence="2 3">
    <name type="scientific">Paremcibacter congregatus</name>
    <dbReference type="NCBI Taxonomy" id="2043170"/>
    <lineage>
        <taxon>Bacteria</taxon>
        <taxon>Pseudomonadati</taxon>
        <taxon>Pseudomonadota</taxon>
        <taxon>Alphaproteobacteria</taxon>
        <taxon>Emcibacterales</taxon>
        <taxon>Emcibacteraceae</taxon>
        <taxon>Paremcibacter</taxon>
    </lineage>
</organism>